<feature type="compositionally biased region" description="Low complexity" evidence="1">
    <location>
        <begin position="65"/>
        <end position="80"/>
    </location>
</feature>
<organism evidence="2 3">
    <name type="scientific">Oculimacula yallundae</name>
    <dbReference type="NCBI Taxonomy" id="86028"/>
    <lineage>
        <taxon>Eukaryota</taxon>
        <taxon>Fungi</taxon>
        <taxon>Dikarya</taxon>
        <taxon>Ascomycota</taxon>
        <taxon>Pezizomycotina</taxon>
        <taxon>Leotiomycetes</taxon>
        <taxon>Helotiales</taxon>
        <taxon>Ploettnerulaceae</taxon>
        <taxon>Oculimacula</taxon>
    </lineage>
</organism>
<feature type="compositionally biased region" description="Basic residues" evidence="1">
    <location>
        <begin position="1"/>
        <end position="10"/>
    </location>
</feature>
<evidence type="ECO:0000313" key="2">
    <source>
        <dbReference type="EMBL" id="KAL2065267.1"/>
    </source>
</evidence>
<evidence type="ECO:0000313" key="3">
    <source>
        <dbReference type="Proteomes" id="UP001595075"/>
    </source>
</evidence>
<dbReference type="EMBL" id="JAZHXI010000012">
    <property type="protein sequence ID" value="KAL2065267.1"/>
    <property type="molecule type" value="Genomic_DNA"/>
</dbReference>
<gene>
    <name evidence="2" type="ORF">VTL71DRAFT_2936</name>
</gene>
<name>A0ABR4C6Y1_9HELO</name>
<sequence length="295" mass="33334">MVDKVRKRKAERASPPDDWFGDERVEGRRGSGRKRGDNESSGVSKRVKIWDRNGDSAVRTEGRSSARLNDNSSSSNKNPSLHPRRYDTRSPSTTATATARSNNPALPAEHSFTHEAPRTQAEEDSATTTRTQKRPTNKPAQSITQSYSKAFCNIFRRIDRISTRRHIIKTPIDACDQDPDPDELVEPRADMQMSLLQLSLFFGDVHALNIGIERLFGRTPAPVDVLVRRLRDVCDDVVNCCGGLLRFQADYERMFRMVFGGVDALKSLAQSMERDAEWTREKMLAAAAVFRLYYP</sequence>
<feature type="compositionally biased region" description="Basic and acidic residues" evidence="1">
    <location>
        <begin position="48"/>
        <end position="64"/>
    </location>
</feature>
<feature type="compositionally biased region" description="Basic and acidic residues" evidence="1">
    <location>
        <begin position="111"/>
        <end position="121"/>
    </location>
</feature>
<feature type="compositionally biased region" description="Basic and acidic residues" evidence="1">
    <location>
        <begin position="11"/>
        <end position="38"/>
    </location>
</feature>
<accession>A0ABR4C6Y1</accession>
<feature type="region of interest" description="Disordered" evidence="1">
    <location>
        <begin position="1"/>
        <end position="143"/>
    </location>
</feature>
<protein>
    <submittedName>
        <fullName evidence="2">Uncharacterized protein</fullName>
    </submittedName>
</protein>
<reference evidence="2 3" key="1">
    <citation type="journal article" date="2024" name="Commun. Biol.">
        <title>Comparative genomic analysis of thermophilic fungi reveals convergent evolutionary adaptations and gene losses.</title>
        <authorList>
            <person name="Steindorff A.S."/>
            <person name="Aguilar-Pontes M.V."/>
            <person name="Robinson A.J."/>
            <person name="Andreopoulos B."/>
            <person name="LaButti K."/>
            <person name="Kuo A."/>
            <person name="Mondo S."/>
            <person name="Riley R."/>
            <person name="Otillar R."/>
            <person name="Haridas S."/>
            <person name="Lipzen A."/>
            <person name="Grimwood J."/>
            <person name="Schmutz J."/>
            <person name="Clum A."/>
            <person name="Reid I.D."/>
            <person name="Moisan M.C."/>
            <person name="Butler G."/>
            <person name="Nguyen T.T.M."/>
            <person name="Dewar K."/>
            <person name="Conant G."/>
            <person name="Drula E."/>
            <person name="Henrissat B."/>
            <person name="Hansel C."/>
            <person name="Singer S."/>
            <person name="Hutchinson M.I."/>
            <person name="de Vries R.P."/>
            <person name="Natvig D.O."/>
            <person name="Powell A.J."/>
            <person name="Tsang A."/>
            <person name="Grigoriev I.V."/>
        </authorList>
    </citation>
    <scope>NUCLEOTIDE SEQUENCE [LARGE SCALE GENOMIC DNA]</scope>
    <source>
        <strain evidence="2 3">CBS 494.80</strain>
    </source>
</reference>
<dbReference type="Proteomes" id="UP001595075">
    <property type="component" value="Unassembled WGS sequence"/>
</dbReference>
<keyword evidence="3" id="KW-1185">Reference proteome</keyword>
<comment type="caution">
    <text evidence="2">The sequence shown here is derived from an EMBL/GenBank/DDBJ whole genome shotgun (WGS) entry which is preliminary data.</text>
</comment>
<proteinExistence type="predicted"/>
<feature type="compositionally biased region" description="Low complexity" evidence="1">
    <location>
        <begin position="89"/>
        <end position="105"/>
    </location>
</feature>
<evidence type="ECO:0000256" key="1">
    <source>
        <dbReference type="SAM" id="MobiDB-lite"/>
    </source>
</evidence>